<dbReference type="Pfam" id="PF00990">
    <property type="entry name" value="GGDEF"/>
    <property type="match status" value="1"/>
</dbReference>
<feature type="transmembrane region" description="Helical" evidence="1">
    <location>
        <begin position="93"/>
        <end position="118"/>
    </location>
</feature>
<dbReference type="GO" id="GO:0016740">
    <property type="term" value="F:transferase activity"/>
    <property type="evidence" value="ECO:0007669"/>
    <property type="project" value="UniProtKB-KW"/>
</dbReference>
<feature type="transmembrane region" description="Helical" evidence="1">
    <location>
        <begin position="54"/>
        <end position="73"/>
    </location>
</feature>
<protein>
    <submittedName>
        <fullName evidence="5">Diguanylate cyclase (GGDEF)-like protein/putative nucleotidyltransferase with HDIG domain</fullName>
    </submittedName>
</protein>
<feature type="domain" description="GGDEF" evidence="2">
    <location>
        <begin position="189"/>
        <end position="322"/>
    </location>
</feature>
<dbReference type="SMART" id="SM00267">
    <property type="entry name" value="GGDEF"/>
    <property type="match status" value="1"/>
</dbReference>
<evidence type="ECO:0000313" key="6">
    <source>
        <dbReference type="Proteomes" id="UP000295063"/>
    </source>
</evidence>
<keyword evidence="1" id="KW-1133">Transmembrane helix</keyword>
<dbReference type="SUPFAM" id="SSF109604">
    <property type="entry name" value="HD-domain/PDEase-like"/>
    <property type="match status" value="1"/>
</dbReference>
<dbReference type="EMBL" id="SLUI01000002">
    <property type="protein sequence ID" value="TCL39316.1"/>
    <property type="molecule type" value="Genomic_DNA"/>
</dbReference>
<evidence type="ECO:0000313" key="5">
    <source>
        <dbReference type="EMBL" id="TCL39316.1"/>
    </source>
</evidence>
<dbReference type="Proteomes" id="UP000295063">
    <property type="component" value="Unassembled WGS sequence"/>
</dbReference>
<dbReference type="InterPro" id="IPR037522">
    <property type="entry name" value="HD_GYP_dom"/>
</dbReference>
<dbReference type="PROSITE" id="PS51831">
    <property type="entry name" value="HD"/>
    <property type="match status" value="1"/>
</dbReference>
<dbReference type="Pfam" id="PF13487">
    <property type="entry name" value="HD_5"/>
    <property type="match status" value="1"/>
</dbReference>
<dbReference type="InterPro" id="IPR043128">
    <property type="entry name" value="Rev_trsase/Diguanyl_cyclase"/>
</dbReference>
<evidence type="ECO:0000256" key="1">
    <source>
        <dbReference type="SAM" id="Phobius"/>
    </source>
</evidence>
<name>A0A4R1Q9H6_9FIRM</name>
<dbReference type="PANTHER" id="PTHR43155">
    <property type="entry name" value="CYCLIC DI-GMP PHOSPHODIESTERASE PA4108-RELATED"/>
    <property type="match status" value="1"/>
</dbReference>
<feature type="domain" description="HD-GYP" evidence="4">
    <location>
        <begin position="322"/>
        <end position="518"/>
    </location>
</feature>
<dbReference type="NCBIfam" id="TIGR00254">
    <property type="entry name" value="GGDEF"/>
    <property type="match status" value="1"/>
</dbReference>
<feature type="domain" description="HD" evidence="3">
    <location>
        <begin position="344"/>
        <end position="466"/>
    </location>
</feature>
<dbReference type="InterPro" id="IPR006675">
    <property type="entry name" value="HDIG_dom"/>
</dbReference>
<dbReference type="SUPFAM" id="SSF55073">
    <property type="entry name" value="Nucleotide cyclase"/>
    <property type="match status" value="1"/>
</dbReference>
<sequence>MFKLQGKFGAIYGLLVIVFTLAFIAVSPSHMYQLLSVVFCALAFTAYQYRGASFSYVLVACMVGVHHFLLIAMQSYRTVSVDVLTPYIINSGFIYAPLLSNPFYALGPLATLAVHFFFYKAEGEWWLVATKVIGTILCGLLSGTVIQFVRGITLERDRFLKSSITDPLTGVHTFSYMIQCGQKAMDAGHKLTAVLIDLDNYKNINETYGHFIGNKVLVQFAETLRSFMGPEALVGRMGGDEFVILLKTEIESRPAAEVLEQMKEKRYITDPDLIPICVVFSYGIAVQTPGEPVTIEQLLTIADKNLFYHKISQKNRQLNCEVNEEIPEPFVDLLNVLSQKDMYTFIHSLYVARYSKALGQLSGLSPLAVDNIALAGWLHDIGKIAIPNEVLRKPAQLNHAEYKSIQQHVVYGLNLLQSFDVKSDVIRAIAEHHERYDGTGYPYGKAKEDISIEGRILAIADAYSAMTIKRVYRNHHFSAEEAVCELEKGKGYQFDPALVECFIAMLVDKNKLKPDVYTKKGLPE</sequence>
<reference evidence="5 6" key="1">
    <citation type="submission" date="2019-03" db="EMBL/GenBank/DDBJ databases">
        <title>Genomic Encyclopedia of Type Strains, Phase IV (KMG-IV): sequencing the most valuable type-strain genomes for metagenomic binning, comparative biology and taxonomic classification.</title>
        <authorList>
            <person name="Goeker M."/>
        </authorList>
    </citation>
    <scope>NUCLEOTIDE SEQUENCE [LARGE SCALE GENOMIC DNA]</scope>
    <source>
        <strain evidence="5 6">DSM 15969</strain>
    </source>
</reference>
<dbReference type="Gene3D" id="1.10.3210.10">
    <property type="entry name" value="Hypothetical protein af1432"/>
    <property type="match status" value="1"/>
</dbReference>
<dbReference type="Gene3D" id="3.30.70.270">
    <property type="match status" value="1"/>
</dbReference>
<dbReference type="InterPro" id="IPR003607">
    <property type="entry name" value="HD/PDEase_dom"/>
</dbReference>
<dbReference type="AlphaFoldDB" id="A0A4R1Q9H6"/>
<evidence type="ECO:0000259" key="3">
    <source>
        <dbReference type="PROSITE" id="PS51831"/>
    </source>
</evidence>
<dbReference type="SMART" id="SM00471">
    <property type="entry name" value="HDc"/>
    <property type="match status" value="1"/>
</dbReference>
<dbReference type="InterPro" id="IPR006674">
    <property type="entry name" value="HD_domain"/>
</dbReference>
<keyword evidence="5" id="KW-0808">Transferase</keyword>
<organism evidence="5 6">
    <name type="scientific">Anaerospora hongkongensis</name>
    <dbReference type="NCBI Taxonomy" id="244830"/>
    <lineage>
        <taxon>Bacteria</taxon>
        <taxon>Bacillati</taxon>
        <taxon>Bacillota</taxon>
        <taxon>Negativicutes</taxon>
        <taxon>Selenomonadales</taxon>
        <taxon>Sporomusaceae</taxon>
        <taxon>Anaerospora</taxon>
    </lineage>
</organism>
<feature type="transmembrane region" description="Helical" evidence="1">
    <location>
        <begin position="31"/>
        <end position="47"/>
    </location>
</feature>
<keyword evidence="1" id="KW-0812">Transmembrane</keyword>
<evidence type="ECO:0000259" key="4">
    <source>
        <dbReference type="PROSITE" id="PS51832"/>
    </source>
</evidence>
<dbReference type="PROSITE" id="PS50887">
    <property type="entry name" value="GGDEF"/>
    <property type="match status" value="1"/>
</dbReference>
<dbReference type="CDD" id="cd01949">
    <property type="entry name" value="GGDEF"/>
    <property type="match status" value="1"/>
</dbReference>
<feature type="transmembrane region" description="Helical" evidence="1">
    <location>
        <begin position="125"/>
        <end position="149"/>
    </location>
</feature>
<gene>
    <name evidence="5" type="ORF">EV210_102230</name>
</gene>
<dbReference type="PANTHER" id="PTHR43155:SF2">
    <property type="entry name" value="CYCLIC DI-GMP PHOSPHODIESTERASE PA4108"/>
    <property type="match status" value="1"/>
</dbReference>
<dbReference type="NCBIfam" id="TIGR00277">
    <property type="entry name" value="HDIG"/>
    <property type="match status" value="1"/>
</dbReference>
<dbReference type="RefSeq" id="WP_132075644.1">
    <property type="nucleotide sequence ID" value="NZ_SLUI01000002.1"/>
</dbReference>
<dbReference type="OrthoDB" id="9798833at2"/>
<comment type="caution">
    <text evidence="5">The sequence shown here is derived from an EMBL/GenBank/DDBJ whole genome shotgun (WGS) entry which is preliminary data.</text>
</comment>
<keyword evidence="1" id="KW-0472">Membrane</keyword>
<evidence type="ECO:0000259" key="2">
    <source>
        <dbReference type="PROSITE" id="PS50887"/>
    </source>
</evidence>
<feature type="transmembrane region" description="Helical" evidence="1">
    <location>
        <begin position="7"/>
        <end position="25"/>
    </location>
</feature>
<accession>A0A4R1Q9H6</accession>
<dbReference type="InterPro" id="IPR029787">
    <property type="entry name" value="Nucleotide_cyclase"/>
</dbReference>
<proteinExistence type="predicted"/>
<dbReference type="PROSITE" id="PS51832">
    <property type="entry name" value="HD_GYP"/>
    <property type="match status" value="1"/>
</dbReference>
<keyword evidence="6" id="KW-1185">Reference proteome</keyword>
<dbReference type="CDD" id="cd00077">
    <property type="entry name" value="HDc"/>
    <property type="match status" value="1"/>
</dbReference>
<dbReference type="InterPro" id="IPR000160">
    <property type="entry name" value="GGDEF_dom"/>
</dbReference>